<accession>A0A840AE25</accession>
<sequence>MNAPLIETHDLTRHYPSGEGVVAALDGVDVTIQPGEFVAAMGPSGSGKSTFLNLIGCLDTPTRGTYRLAGEDVAHLSTEALAALRGERIGFVFQSFHLLPRLDALANVAMPMLYRGVSRAVREARAAEALARVGLAGRMRHRPNQLSGGQQQRVAIARALVNGPELLLADEPTGALDSRTGIEIMALFQALNAAGVAVLCVTHDASVAAYAARTLRFKDGKMVEDRRHTPVDAAALLRELA</sequence>
<dbReference type="InterPro" id="IPR015854">
    <property type="entry name" value="ABC_transpr_LolD-like"/>
</dbReference>
<dbReference type="RefSeq" id="WP_207018181.1">
    <property type="nucleotide sequence ID" value="NZ_JACIDJ010000005.1"/>
</dbReference>
<dbReference type="FunFam" id="3.40.50.300:FF:000032">
    <property type="entry name" value="Export ABC transporter ATP-binding protein"/>
    <property type="match status" value="1"/>
</dbReference>
<keyword evidence="3" id="KW-0547">Nucleotide-binding</keyword>
<dbReference type="InterPro" id="IPR003439">
    <property type="entry name" value="ABC_transporter-like_ATP-bd"/>
</dbReference>
<dbReference type="InterPro" id="IPR017911">
    <property type="entry name" value="MacB-like_ATP-bd"/>
</dbReference>
<dbReference type="GO" id="GO:0098796">
    <property type="term" value="C:membrane protein complex"/>
    <property type="evidence" value="ECO:0007669"/>
    <property type="project" value="UniProtKB-ARBA"/>
</dbReference>
<dbReference type="InterPro" id="IPR027417">
    <property type="entry name" value="P-loop_NTPase"/>
</dbReference>
<keyword evidence="2" id="KW-0472">Membrane</keyword>
<feature type="domain" description="ABC transporter" evidence="6">
    <location>
        <begin position="6"/>
        <end position="240"/>
    </location>
</feature>
<keyword evidence="1" id="KW-0813">Transport</keyword>
<dbReference type="PANTHER" id="PTHR24220:SF86">
    <property type="entry name" value="ABC TRANSPORTER ABCH.1"/>
    <property type="match status" value="1"/>
</dbReference>
<dbReference type="PROSITE" id="PS00211">
    <property type="entry name" value="ABC_TRANSPORTER_1"/>
    <property type="match status" value="1"/>
</dbReference>
<name>A0A840AE25_9PROT</name>
<dbReference type="Proteomes" id="UP000553193">
    <property type="component" value="Unassembled WGS sequence"/>
</dbReference>
<proteinExistence type="inferred from homology"/>
<organism evidence="7 8">
    <name type="scientific">Roseococcus suduntuyensis</name>
    <dbReference type="NCBI Taxonomy" id="455361"/>
    <lineage>
        <taxon>Bacteria</taxon>
        <taxon>Pseudomonadati</taxon>
        <taxon>Pseudomonadota</taxon>
        <taxon>Alphaproteobacteria</taxon>
        <taxon>Acetobacterales</taxon>
        <taxon>Roseomonadaceae</taxon>
        <taxon>Roseococcus</taxon>
    </lineage>
</organism>
<dbReference type="EMBL" id="JACIDJ010000005">
    <property type="protein sequence ID" value="MBB3899371.1"/>
    <property type="molecule type" value="Genomic_DNA"/>
</dbReference>
<comment type="caution">
    <text evidence="7">The sequence shown here is derived from an EMBL/GenBank/DDBJ whole genome shotgun (WGS) entry which is preliminary data.</text>
</comment>
<keyword evidence="4 7" id="KW-0067">ATP-binding</keyword>
<dbReference type="GO" id="GO:0005524">
    <property type="term" value="F:ATP binding"/>
    <property type="evidence" value="ECO:0007669"/>
    <property type="project" value="UniProtKB-KW"/>
</dbReference>
<evidence type="ECO:0000256" key="3">
    <source>
        <dbReference type="ARBA" id="ARBA00022741"/>
    </source>
</evidence>
<keyword evidence="8" id="KW-1185">Reference proteome</keyword>
<evidence type="ECO:0000259" key="6">
    <source>
        <dbReference type="PROSITE" id="PS50893"/>
    </source>
</evidence>
<comment type="similarity">
    <text evidence="5">Belongs to the ABC transporter superfamily. Macrolide exporter (TC 3.A.1.122) family.</text>
</comment>
<dbReference type="CDD" id="cd03255">
    <property type="entry name" value="ABC_MJ0796_LolCDE_FtsE"/>
    <property type="match status" value="1"/>
</dbReference>
<dbReference type="GO" id="GO:0005886">
    <property type="term" value="C:plasma membrane"/>
    <property type="evidence" value="ECO:0007669"/>
    <property type="project" value="TreeGrafter"/>
</dbReference>
<protein>
    <submittedName>
        <fullName evidence="7">Putative ABC transport system ATP-binding protein</fullName>
    </submittedName>
</protein>
<dbReference type="Pfam" id="PF00005">
    <property type="entry name" value="ABC_tran"/>
    <property type="match status" value="1"/>
</dbReference>
<dbReference type="InterPro" id="IPR017871">
    <property type="entry name" value="ABC_transporter-like_CS"/>
</dbReference>
<dbReference type="GO" id="GO:0016887">
    <property type="term" value="F:ATP hydrolysis activity"/>
    <property type="evidence" value="ECO:0007669"/>
    <property type="project" value="InterPro"/>
</dbReference>
<evidence type="ECO:0000313" key="7">
    <source>
        <dbReference type="EMBL" id="MBB3899371.1"/>
    </source>
</evidence>
<dbReference type="InterPro" id="IPR003593">
    <property type="entry name" value="AAA+_ATPase"/>
</dbReference>
<dbReference type="SUPFAM" id="SSF52540">
    <property type="entry name" value="P-loop containing nucleoside triphosphate hydrolases"/>
    <property type="match status" value="1"/>
</dbReference>
<evidence type="ECO:0000256" key="1">
    <source>
        <dbReference type="ARBA" id="ARBA00022448"/>
    </source>
</evidence>
<reference evidence="7 8" key="1">
    <citation type="submission" date="2020-08" db="EMBL/GenBank/DDBJ databases">
        <title>Genomic Encyclopedia of Type Strains, Phase IV (KMG-IV): sequencing the most valuable type-strain genomes for metagenomic binning, comparative biology and taxonomic classification.</title>
        <authorList>
            <person name="Goeker M."/>
        </authorList>
    </citation>
    <scope>NUCLEOTIDE SEQUENCE [LARGE SCALE GENOMIC DNA]</scope>
    <source>
        <strain evidence="7 8">DSM 19979</strain>
    </source>
</reference>
<dbReference type="GO" id="GO:0022857">
    <property type="term" value="F:transmembrane transporter activity"/>
    <property type="evidence" value="ECO:0007669"/>
    <property type="project" value="TreeGrafter"/>
</dbReference>
<evidence type="ECO:0000256" key="4">
    <source>
        <dbReference type="ARBA" id="ARBA00022840"/>
    </source>
</evidence>
<keyword evidence="2" id="KW-0997">Cell inner membrane</keyword>
<dbReference type="PROSITE" id="PS50893">
    <property type="entry name" value="ABC_TRANSPORTER_2"/>
    <property type="match status" value="1"/>
</dbReference>
<gene>
    <name evidence="7" type="ORF">GGQ83_002823</name>
</gene>
<keyword evidence="2" id="KW-1003">Cell membrane</keyword>
<dbReference type="AlphaFoldDB" id="A0A840AE25"/>
<evidence type="ECO:0000313" key="8">
    <source>
        <dbReference type="Proteomes" id="UP000553193"/>
    </source>
</evidence>
<evidence type="ECO:0000256" key="2">
    <source>
        <dbReference type="ARBA" id="ARBA00022519"/>
    </source>
</evidence>
<dbReference type="PANTHER" id="PTHR24220">
    <property type="entry name" value="IMPORT ATP-BINDING PROTEIN"/>
    <property type="match status" value="1"/>
</dbReference>
<dbReference type="SMART" id="SM00382">
    <property type="entry name" value="AAA"/>
    <property type="match status" value="1"/>
</dbReference>
<evidence type="ECO:0000256" key="5">
    <source>
        <dbReference type="ARBA" id="ARBA00038388"/>
    </source>
</evidence>
<dbReference type="Gene3D" id="3.40.50.300">
    <property type="entry name" value="P-loop containing nucleotide triphosphate hydrolases"/>
    <property type="match status" value="1"/>
</dbReference>